<feature type="compositionally biased region" description="Polar residues" evidence="2">
    <location>
        <begin position="37"/>
        <end position="51"/>
    </location>
</feature>
<dbReference type="GO" id="GO:0006400">
    <property type="term" value="P:tRNA modification"/>
    <property type="evidence" value="ECO:0007669"/>
    <property type="project" value="InterPro"/>
</dbReference>
<keyword evidence="1" id="KW-0694">RNA-binding</keyword>
<evidence type="ECO:0000256" key="2">
    <source>
        <dbReference type="SAM" id="MobiDB-lite"/>
    </source>
</evidence>
<name>A0AAN8I5H0_9EURO</name>
<keyword evidence="5" id="KW-1185">Reference proteome</keyword>
<dbReference type="Gene3D" id="3.30.2300.10">
    <property type="entry name" value="THUMP superfamily"/>
    <property type="match status" value="1"/>
</dbReference>
<dbReference type="InterPro" id="IPR040183">
    <property type="entry name" value="THUMPD1-like"/>
</dbReference>
<dbReference type="PANTHER" id="PTHR13452">
    <property type="entry name" value="THUMP DOMAIN CONTAINING PROTEIN 1-RELATED"/>
    <property type="match status" value="1"/>
</dbReference>
<evidence type="ECO:0000313" key="5">
    <source>
        <dbReference type="Proteomes" id="UP001316803"/>
    </source>
</evidence>
<proteinExistence type="predicted"/>
<evidence type="ECO:0000313" key="4">
    <source>
        <dbReference type="EMBL" id="KAK5952924.1"/>
    </source>
</evidence>
<evidence type="ECO:0000259" key="3">
    <source>
        <dbReference type="PROSITE" id="PS51165"/>
    </source>
</evidence>
<reference evidence="4 5" key="1">
    <citation type="submission" date="2022-12" db="EMBL/GenBank/DDBJ databases">
        <title>Genomic features and morphological characterization of a novel Knufia sp. strain isolated from spacecraft assembly facility.</title>
        <authorList>
            <person name="Teixeira M."/>
            <person name="Chander A.M."/>
            <person name="Stajich J.E."/>
            <person name="Venkateswaran K."/>
        </authorList>
    </citation>
    <scope>NUCLEOTIDE SEQUENCE [LARGE SCALE GENOMIC DNA]</scope>
    <source>
        <strain evidence="4 5">FJI-L2-BK-P2</strain>
    </source>
</reference>
<comment type="caution">
    <text evidence="4">The sequence shown here is derived from an EMBL/GenBank/DDBJ whole genome shotgun (WGS) entry which is preliminary data.</text>
</comment>
<dbReference type="PROSITE" id="PS51165">
    <property type="entry name" value="THUMP"/>
    <property type="match status" value="1"/>
</dbReference>
<feature type="compositionally biased region" description="Basic and acidic residues" evidence="2">
    <location>
        <begin position="22"/>
        <end position="31"/>
    </location>
</feature>
<dbReference type="GO" id="GO:0003723">
    <property type="term" value="F:RNA binding"/>
    <property type="evidence" value="ECO:0007669"/>
    <property type="project" value="UniProtKB-UniRule"/>
</dbReference>
<dbReference type="EMBL" id="JAKLMC020000013">
    <property type="protein sequence ID" value="KAK5952924.1"/>
    <property type="molecule type" value="Genomic_DNA"/>
</dbReference>
<protein>
    <recommendedName>
        <fullName evidence="3">THUMP domain-containing protein</fullName>
    </recommendedName>
</protein>
<dbReference type="SMART" id="SM00981">
    <property type="entry name" value="THUMP"/>
    <property type="match status" value="1"/>
</dbReference>
<dbReference type="Pfam" id="PF02926">
    <property type="entry name" value="THUMP"/>
    <property type="match status" value="1"/>
</dbReference>
<dbReference type="InterPro" id="IPR004114">
    <property type="entry name" value="THUMP_dom"/>
</dbReference>
<sequence>MRTTQGIVQYQSPEAPQGRRRGAMENLERPTKRIKINENTNSENVGHSSTAKAEAATTIDNTSTSPDRIAIRNPGQQTQPDTRRKRRHNQSSQAPRSRPPKAARTFSQPSVICTGDKGIFVTCDKGREQKSLLELHDLIQQYLDEAGLNALGELIAVENATAAERADEVQPADKVDDTSIEAEIASELAQLKDDGSKQVTSTQAPRPIQLITLDIPCVSFLRFPPDSTLDPVHIVHKLCLSAADPASPQKSRYVKRLTPISDLAKALSQGLEKICEDVLPRYFGPGEDKQVKSTTFAIRPTIRNNDKLDRDVVIKLVATRIQEISEGQHKVDLKQYERGVLVEVYRGWVGICVVDNTGSGSYAQGFEELKRFNLAEIYAHR</sequence>
<evidence type="ECO:0000256" key="1">
    <source>
        <dbReference type="PROSITE-ProRule" id="PRU00529"/>
    </source>
</evidence>
<dbReference type="CDD" id="cd11717">
    <property type="entry name" value="THUMP_THUMPD1_like"/>
    <property type="match status" value="1"/>
</dbReference>
<dbReference type="AlphaFoldDB" id="A0AAN8I5H0"/>
<organism evidence="4 5">
    <name type="scientific">Knufia fluminis</name>
    <dbReference type="NCBI Taxonomy" id="191047"/>
    <lineage>
        <taxon>Eukaryota</taxon>
        <taxon>Fungi</taxon>
        <taxon>Dikarya</taxon>
        <taxon>Ascomycota</taxon>
        <taxon>Pezizomycotina</taxon>
        <taxon>Eurotiomycetes</taxon>
        <taxon>Chaetothyriomycetidae</taxon>
        <taxon>Chaetothyriales</taxon>
        <taxon>Trichomeriaceae</taxon>
        <taxon>Knufia</taxon>
    </lineage>
</organism>
<feature type="region of interest" description="Disordered" evidence="2">
    <location>
        <begin position="1"/>
        <end position="109"/>
    </location>
</feature>
<dbReference type="PANTHER" id="PTHR13452:SF10">
    <property type="entry name" value="THUMP DOMAIN-CONTAINING PROTEIN 1"/>
    <property type="match status" value="1"/>
</dbReference>
<feature type="domain" description="THUMP" evidence="3">
    <location>
        <begin position="242"/>
        <end position="355"/>
    </location>
</feature>
<feature type="compositionally biased region" description="Polar residues" evidence="2">
    <location>
        <begin position="1"/>
        <end position="14"/>
    </location>
</feature>
<dbReference type="Proteomes" id="UP001316803">
    <property type="component" value="Unassembled WGS sequence"/>
</dbReference>
<gene>
    <name evidence="4" type="ORF">OHC33_006045</name>
</gene>
<dbReference type="SUPFAM" id="SSF143437">
    <property type="entry name" value="THUMP domain-like"/>
    <property type="match status" value="1"/>
</dbReference>
<accession>A0AAN8I5H0</accession>